<evidence type="ECO:0000256" key="2">
    <source>
        <dbReference type="ARBA" id="ARBA00016772"/>
    </source>
</evidence>
<evidence type="ECO:0000313" key="20">
    <source>
        <dbReference type="RefSeq" id="XP_030073390.1"/>
    </source>
</evidence>
<dbReference type="PANTHER" id="PTHR23288">
    <property type="entry name" value="OCCLUDIN AND RNA POLYMERASE II ELONGATION FACTOR ELL"/>
    <property type="match status" value="1"/>
</dbReference>
<accession>A0A6P7ZDC4</accession>
<feature type="transmembrane region" description="Helical" evidence="16">
    <location>
        <begin position="239"/>
        <end position="259"/>
    </location>
</feature>
<dbReference type="Pfam" id="PF07303">
    <property type="entry name" value="Occludin_ELL"/>
    <property type="match status" value="1"/>
</dbReference>
<dbReference type="GO" id="GO:0000987">
    <property type="term" value="F:cis-regulatory region sequence-specific DNA binding"/>
    <property type="evidence" value="ECO:0007669"/>
    <property type="project" value="TreeGrafter"/>
</dbReference>
<comment type="subcellular location">
    <subcellularLocation>
        <location evidence="12">Cell membrane</location>
        <topology evidence="12">Multi-pass membrane protein</topology>
    </subcellularLocation>
    <subcellularLocation>
        <location evidence="12">Cell junction</location>
        <location evidence="12">Tight junction</location>
    </subcellularLocation>
</comment>
<evidence type="ECO:0000256" key="9">
    <source>
        <dbReference type="ARBA" id="ARBA00023054"/>
    </source>
</evidence>
<evidence type="ECO:0000256" key="6">
    <source>
        <dbReference type="ARBA" id="ARBA00022692"/>
    </source>
</evidence>
<dbReference type="RefSeq" id="XP_030073390.1">
    <property type="nucleotide sequence ID" value="XM_030217530.1"/>
</dbReference>
<dbReference type="GO" id="GO:0005886">
    <property type="term" value="C:plasma membrane"/>
    <property type="evidence" value="ECO:0007669"/>
    <property type="project" value="UniProtKB-SubCell"/>
</dbReference>
<keyword evidence="7 12" id="KW-0965">Cell junction</keyword>
<keyword evidence="4" id="KW-1003">Cell membrane</keyword>
<proteinExistence type="inferred from homology"/>
<dbReference type="AlphaFoldDB" id="A0A6P7ZDC4"/>
<evidence type="ECO:0000313" key="19">
    <source>
        <dbReference type="Proteomes" id="UP000515156"/>
    </source>
</evidence>
<dbReference type="Pfam" id="PF01284">
    <property type="entry name" value="MARVEL"/>
    <property type="match status" value="1"/>
</dbReference>
<sequence>MYEKRRYDSPPTYSPPSAYVQSGYGSPPAGPHDYDIHSPPAGSYYIEDVPQNFHKWNSPPGIVRILEAIILLLCVAIFACVASTLAWEYNYGYGGLGGYYGGMGYYGGSSYGGGMMGYGYGYGYGMTSPQAANGFMIAMAVVCFIAALAFFVTGVSKSSRSRSRKFYLVVIIVCAILAFLELIASIVYIMGVNPRAQMTGSMYYSQIMTLCNQFYSPMTAGTFTNQYLYHYCMVDPQEAIAIVCGFVNVILLCVICFFASRVRNKIWKYGKPNIYWDKPFADVQEGPNVAEWVKNVADGTNTMAYSEKPVSPVHATTSANSYAAQQNGFPGSDHFWNHNSLPHPESDAPVRTVSNSTLELKVSPSKTTTRKGRWRRRNPELDESQYETDYTTAVESGDERDQGEWDILYPVINNYEMRQEYKREFDVDLKRYKQMCAEMDDINDQINQLSKQLDDLSEDSPQYQGVAEEYNRLKHLKRTPDYQMKKLESKQLRNKLFHIKRMVSDYDKMRG</sequence>
<feature type="transmembrane region" description="Helical" evidence="16">
    <location>
        <begin position="134"/>
        <end position="154"/>
    </location>
</feature>
<reference evidence="20" key="2">
    <citation type="submission" date="2025-08" db="UniProtKB">
        <authorList>
            <consortium name="RefSeq"/>
        </authorList>
    </citation>
    <scope>IDENTIFICATION</scope>
</reference>
<dbReference type="InterPro" id="IPR002958">
    <property type="entry name" value="Occludin"/>
</dbReference>
<dbReference type="Gene3D" id="6.10.140.340">
    <property type="match status" value="1"/>
</dbReference>
<evidence type="ECO:0000256" key="10">
    <source>
        <dbReference type="ARBA" id="ARBA00023136"/>
    </source>
</evidence>
<keyword evidence="19" id="KW-1185">Reference proteome</keyword>
<evidence type="ECO:0000256" key="8">
    <source>
        <dbReference type="ARBA" id="ARBA00022989"/>
    </source>
</evidence>
<dbReference type="GO" id="GO:0005923">
    <property type="term" value="C:bicellular tight junction"/>
    <property type="evidence" value="ECO:0007669"/>
    <property type="project" value="UniProtKB-SubCell"/>
</dbReference>
<gene>
    <name evidence="20" type="primary">LOC115479559</name>
</gene>
<dbReference type="KEGG" id="muo:115479559"/>
<comment type="function">
    <text evidence="12">May play a role in the formation and regulation of the tight junction (TJ) paracellular permeability barrier.</text>
</comment>
<evidence type="ECO:0000256" key="11">
    <source>
        <dbReference type="ARBA" id="ARBA00023157"/>
    </source>
</evidence>
<evidence type="ECO:0000256" key="1">
    <source>
        <dbReference type="ARBA" id="ARBA00009171"/>
    </source>
</evidence>
<dbReference type="GO" id="GO:0070830">
    <property type="term" value="P:bicellular tight junction assembly"/>
    <property type="evidence" value="ECO:0007669"/>
    <property type="project" value="InterPro"/>
</dbReference>
<dbReference type="SUPFAM" id="SSF144292">
    <property type="entry name" value="occludin/ELL-like"/>
    <property type="match status" value="1"/>
</dbReference>
<feature type="transmembrane region" description="Helical" evidence="16">
    <location>
        <begin position="166"/>
        <end position="190"/>
    </location>
</feature>
<feature type="coiled-coil region" evidence="15">
    <location>
        <begin position="432"/>
        <end position="459"/>
    </location>
</feature>
<dbReference type="PROSITE" id="PS51980">
    <property type="entry name" value="OCEL"/>
    <property type="match status" value="1"/>
</dbReference>
<dbReference type="OrthoDB" id="8867927at2759"/>
<protein>
    <recommendedName>
        <fullName evidence="2 12">Occludin</fullName>
    </recommendedName>
</protein>
<evidence type="ECO:0000256" key="4">
    <source>
        <dbReference type="ARBA" id="ARBA00022475"/>
    </source>
</evidence>
<dbReference type="InterPro" id="IPR008253">
    <property type="entry name" value="Marvel"/>
</dbReference>
<keyword evidence="11 13" id="KW-1015">Disulfide bond</keyword>
<evidence type="ECO:0000256" key="16">
    <source>
        <dbReference type="SAM" id="Phobius"/>
    </source>
</evidence>
<keyword evidence="5" id="KW-0597">Phosphoprotein</keyword>
<comment type="similarity">
    <text evidence="1 12 14">Belongs to the ELL/occludin family.</text>
</comment>
<dbReference type="InParanoid" id="A0A6P7ZDC4"/>
<reference evidence="19" key="1">
    <citation type="submission" date="2024-06" db="UniProtKB">
        <authorList>
            <consortium name="RefSeq"/>
        </authorList>
    </citation>
    <scope>NUCLEOTIDE SEQUENCE [LARGE SCALE GENOMIC DNA]</scope>
</reference>
<dbReference type="GO" id="GO:0042795">
    <property type="term" value="P:snRNA transcription by RNA polymerase II"/>
    <property type="evidence" value="ECO:0007669"/>
    <property type="project" value="TreeGrafter"/>
</dbReference>
<evidence type="ECO:0000256" key="13">
    <source>
        <dbReference type="PIRSR" id="PIRSR005993-1"/>
    </source>
</evidence>
<feature type="domain" description="MARVEL" evidence="17">
    <location>
        <begin position="58"/>
        <end position="264"/>
    </location>
</feature>
<keyword evidence="3 12" id="KW-0796">Tight junction</keyword>
<dbReference type="InterPro" id="IPR031176">
    <property type="entry name" value="ELL/occludin"/>
</dbReference>
<evidence type="ECO:0000256" key="3">
    <source>
        <dbReference type="ARBA" id="ARBA00022427"/>
    </source>
</evidence>
<feature type="disulfide bond" evidence="13">
    <location>
        <begin position="211"/>
        <end position="232"/>
    </location>
</feature>
<dbReference type="GeneID" id="115479559"/>
<evidence type="ECO:0000259" key="18">
    <source>
        <dbReference type="PROSITE" id="PS51980"/>
    </source>
</evidence>
<evidence type="ECO:0000259" key="17">
    <source>
        <dbReference type="PROSITE" id="PS51225"/>
    </source>
</evidence>
<keyword evidence="6 12" id="KW-0812">Transmembrane</keyword>
<evidence type="ECO:0000256" key="5">
    <source>
        <dbReference type="ARBA" id="ARBA00022553"/>
    </source>
</evidence>
<organism evidence="19 20">
    <name type="scientific">Microcaecilia unicolor</name>
    <dbReference type="NCBI Taxonomy" id="1415580"/>
    <lineage>
        <taxon>Eukaryota</taxon>
        <taxon>Metazoa</taxon>
        <taxon>Chordata</taxon>
        <taxon>Craniata</taxon>
        <taxon>Vertebrata</taxon>
        <taxon>Euteleostomi</taxon>
        <taxon>Amphibia</taxon>
        <taxon>Gymnophiona</taxon>
        <taxon>Siphonopidae</taxon>
        <taxon>Microcaecilia</taxon>
    </lineage>
</organism>
<evidence type="ECO:0000256" key="14">
    <source>
        <dbReference type="PROSITE-ProRule" id="PRU01324"/>
    </source>
</evidence>
<dbReference type="GO" id="GO:0008023">
    <property type="term" value="C:transcription elongation factor complex"/>
    <property type="evidence" value="ECO:0007669"/>
    <property type="project" value="TreeGrafter"/>
</dbReference>
<keyword evidence="8 16" id="KW-1133">Transmembrane helix</keyword>
<evidence type="ECO:0000256" key="7">
    <source>
        <dbReference type="ARBA" id="ARBA00022949"/>
    </source>
</evidence>
<dbReference type="InterPro" id="IPR010844">
    <property type="entry name" value="Occludin_ELL"/>
</dbReference>
<name>A0A6P7ZDC4_9AMPH</name>
<dbReference type="PROSITE" id="PS51225">
    <property type="entry name" value="MARVEL"/>
    <property type="match status" value="1"/>
</dbReference>
<dbReference type="PIRSF" id="PIRSF005993">
    <property type="entry name" value="Occludin"/>
    <property type="match status" value="1"/>
</dbReference>
<dbReference type="PRINTS" id="PR01258">
    <property type="entry name" value="OCCLUDIN"/>
</dbReference>
<keyword evidence="9 15" id="KW-0175">Coiled coil</keyword>
<evidence type="ECO:0000256" key="12">
    <source>
        <dbReference type="PIRNR" id="PIRNR005993"/>
    </source>
</evidence>
<feature type="transmembrane region" description="Helical" evidence="16">
    <location>
        <begin position="65"/>
        <end position="87"/>
    </location>
</feature>
<dbReference type="PANTHER" id="PTHR23288:SF6">
    <property type="entry name" value="OCCLUDIN"/>
    <property type="match status" value="1"/>
</dbReference>
<dbReference type="GO" id="GO:0032968">
    <property type="term" value="P:positive regulation of transcription elongation by RNA polymerase II"/>
    <property type="evidence" value="ECO:0007669"/>
    <property type="project" value="TreeGrafter"/>
</dbReference>
<evidence type="ECO:0000256" key="15">
    <source>
        <dbReference type="SAM" id="Coils"/>
    </source>
</evidence>
<keyword evidence="10 12" id="KW-0472">Membrane</keyword>
<dbReference type="Proteomes" id="UP000515156">
    <property type="component" value="Chromosome 11"/>
</dbReference>
<feature type="domain" description="OCEL" evidence="18">
    <location>
        <begin position="403"/>
        <end position="511"/>
    </location>
</feature>